<keyword evidence="2" id="KW-1185">Reference proteome</keyword>
<comment type="caution">
    <text evidence="1">The sequence shown here is derived from an EMBL/GenBank/DDBJ whole genome shotgun (WGS) entry which is preliminary data.</text>
</comment>
<protein>
    <submittedName>
        <fullName evidence="1">Putative DNA-binding transcriptional regulator AlpA</fullName>
    </submittedName>
</protein>
<evidence type="ECO:0000313" key="1">
    <source>
        <dbReference type="EMBL" id="MBB3332739.1"/>
    </source>
</evidence>
<reference evidence="1 2" key="1">
    <citation type="submission" date="2020-08" db="EMBL/GenBank/DDBJ databases">
        <title>Genomic Encyclopedia of Archaeal and Bacterial Type Strains, Phase II (KMG-II): from individual species to whole genera.</title>
        <authorList>
            <person name="Goeker M."/>
        </authorList>
    </citation>
    <scope>NUCLEOTIDE SEQUENCE [LARGE SCALE GENOMIC DNA]</scope>
    <source>
        <strain evidence="1 2">5AG</strain>
    </source>
</reference>
<dbReference type="SUPFAM" id="SSF46955">
    <property type="entry name" value="Putative DNA-binding domain"/>
    <property type="match status" value="1"/>
</dbReference>
<dbReference type="Pfam" id="PF05930">
    <property type="entry name" value="Phage_AlpA"/>
    <property type="match status" value="1"/>
</dbReference>
<keyword evidence="1" id="KW-0238">DNA-binding</keyword>
<organism evidence="1 2">
    <name type="scientific">Halomonas campaniensis</name>
    <dbReference type="NCBI Taxonomy" id="213554"/>
    <lineage>
        <taxon>Bacteria</taxon>
        <taxon>Pseudomonadati</taxon>
        <taxon>Pseudomonadota</taxon>
        <taxon>Gammaproteobacteria</taxon>
        <taxon>Oceanospirillales</taxon>
        <taxon>Halomonadaceae</taxon>
        <taxon>Halomonas</taxon>
    </lineage>
</organism>
<name>A0A7W5K6D9_9GAMM</name>
<gene>
    <name evidence="1" type="ORF">BDK63_003642</name>
</gene>
<dbReference type="InterPro" id="IPR036388">
    <property type="entry name" value="WH-like_DNA-bd_sf"/>
</dbReference>
<accession>A0A7W5K6D9</accession>
<evidence type="ECO:0000313" key="2">
    <source>
        <dbReference type="Proteomes" id="UP000553442"/>
    </source>
</evidence>
<dbReference type="InterPro" id="IPR009061">
    <property type="entry name" value="DNA-bd_dom_put_sf"/>
</dbReference>
<sequence length="70" mass="8210">MTQTITSPQKRRQARPRQVAEYLGVSIATVWRWAAERQDFPPSRKIGPRVTVFDLNEIDQWVDAQQSNQR</sequence>
<dbReference type="RefSeq" id="WP_183334516.1">
    <property type="nucleotide sequence ID" value="NZ_JACHZF010000055.1"/>
</dbReference>
<dbReference type="Gene3D" id="1.10.10.10">
    <property type="entry name" value="Winged helix-like DNA-binding domain superfamily/Winged helix DNA-binding domain"/>
    <property type="match status" value="1"/>
</dbReference>
<dbReference type="AlphaFoldDB" id="A0A7W5K6D9"/>
<proteinExistence type="predicted"/>
<dbReference type="Proteomes" id="UP000553442">
    <property type="component" value="Unassembled WGS sequence"/>
</dbReference>
<dbReference type="InterPro" id="IPR010260">
    <property type="entry name" value="AlpA"/>
</dbReference>
<dbReference type="EMBL" id="JACHZF010000055">
    <property type="protein sequence ID" value="MBB3332739.1"/>
    <property type="molecule type" value="Genomic_DNA"/>
</dbReference>
<dbReference type="GO" id="GO:0003677">
    <property type="term" value="F:DNA binding"/>
    <property type="evidence" value="ECO:0007669"/>
    <property type="project" value="UniProtKB-KW"/>
</dbReference>